<evidence type="ECO:0000256" key="3">
    <source>
        <dbReference type="ARBA" id="ARBA00022729"/>
    </source>
</evidence>
<evidence type="ECO:0000256" key="4">
    <source>
        <dbReference type="ARBA" id="ARBA00022801"/>
    </source>
</evidence>
<evidence type="ECO:0000256" key="1">
    <source>
        <dbReference type="ARBA" id="ARBA00007951"/>
    </source>
</evidence>
<reference evidence="7" key="1">
    <citation type="submission" date="2020-10" db="EMBL/GenBank/DDBJ databases">
        <authorList>
            <person name="Gilroy R."/>
        </authorList>
    </citation>
    <scope>NUCLEOTIDE SEQUENCE</scope>
    <source>
        <strain evidence="7">CHK176-6737</strain>
    </source>
</reference>
<dbReference type="AlphaFoldDB" id="A0A9D1MTH0"/>
<reference evidence="7" key="2">
    <citation type="journal article" date="2021" name="PeerJ">
        <title>Extensive microbial diversity within the chicken gut microbiome revealed by metagenomics and culture.</title>
        <authorList>
            <person name="Gilroy R."/>
            <person name="Ravi A."/>
            <person name="Getino M."/>
            <person name="Pursley I."/>
            <person name="Horton D.L."/>
            <person name="Alikhan N.F."/>
            <person name="Baker D."/>
            <person name="Gharbi K."/>
            <person name="Hall N."/>
            <person name="Watson M."/>
            <person name="Adriaenssens E.M."/>
            <person name="Foster-Nyarko E."/>
            <person name="Jarju S."/>
            <person name="Secka A."/>
            <person name="Antonio M."/>
            <person name="Oren A."/>
            <person name="Chaudhuri R.R."/>
            <person name="La Ragione R."/>
            <person name="Hildebrand F."/>
            <person name="Pallen M.J."/>
        </authorList>
    </citation>
    <scope>NUCLEOTIDE SEQUENCE</scope>
    <source>
        <strain evidence="7">CHK176-6737</strain>
    </source>
</reference>
<feature type="domain" description="Glycoside hydrolase family 29 N-terminal" evidence="6">
    <location>
        <begin position="44"/>
        <end position="342"/>
    </location>
</feature>
<dbReference type="EMBL" id="DVNM01000002">
    <property type="protein sequence ID" value="HIU68384.1"/>
    <property type="molecule type" value="Genomic_DNA"/>
</dbReference>
<evidence type="ECO:0000256" key="5">
    <source>
        <dbReference type="ARBA" id="ARBA00023295"/>
    </source>
</evidence>
<dbReference type="InterPro" id="IPR000933">
    <property type="entry name" value="Glyco_hydro_29"/>
</dbReference>
<name>A0A9D1MTH0_9FIRM</name>
<dbReference type="PANTHER" id="PTHR10030:SF37">
    <property type="entry name" value="ALPHA-L-FUCOSIDASE-RELATED"/>
    <property type="match status" value="1"/>
</dbReference>
<dbReference type="Gene3D" id="2.60.120.260">
    <property type="entry name" value="Galactose-binding domain-like"/>
    <property type="match status" value="1"/>
</dbReference>
<dbReference type="InterPro" id="IPR017853">
    <property type="entry name" value="GH"/>
</dbReference>
<dbReference type="GO" id="GO:0005764">
    <property type="term" value="C:lysosome"/>
    <property type="evidence" value="ECO:0007669"/>
    <property type="project" value="TreeGrafter"/>
</dbReference>
<accession>A0A9D1MTH0</accession>
<organism evidence="7 8">
    <name type="scientific">Candidatus Scybalenecus merdavium</name>
    <dbReference type="NCBI Taxonomy" id="2840939"/>
    <lineage>
        <taxon>Bacteria</taxon>
        <taxon>Bacillati</taxon>
        <taxon>Bacillota</taxon>
        <taxon>Clostridia</taxon>
        <taxon>Eubacteriales</taxon>
        <taxon>Oscillospiraceae</taxon>
        <taxon>Oscillospiraceae incertae sedis</taxon>
        <taxon>Candidatus Scybalenecus</taxon>
    </lineage>
</organism>
<dbReference type="SMART" id="SM00812">
    <property type="entry name" value="Alpha_L_fucos"/>
    <property type="match status" value="1"/>
</dbReference>
<dbReference type="Proteomes" id="UP000824125">
    <property type="component" value="Unassembled WGS sequence"/>
</dbReference>
<dbReference type="GO" id="GO:0004560">
    <property type="term" value="F:alpha-L-fucosidase activity"/>
    <property type="evidence" value="ECO:0007669"/>
    <property type="project" value="InterPro"/>
</dbReference>
<comment type="caution">
    <text evidence="7">The sequence shown here is derived from an EMBL/GenBank/DDBJ whole genome shotgun (WGS) entry which is preliminary data.</text>
</comment>
<dbReference type="GO" id="GO:0016139">
    <property type="term" value="P:glycoside catabolic process"/>
    <property type="evidence" value="ECO:0007669"/>
    <property type="project" value="TreeGrafter"/>
</dbReference>
<gene>
    <name evidence="7" type="ORF">IAD23_00310</name>
</gene>
<proteinExistence type="inferred from homology"/>
<sequence length="515" mass="58469">MDRLDLYTSIVPTTAQKIAQRHTFNVFIHYGMNTFTGKEWGTGKESAQFFNPSEQDTDQWLRCIAASGASGVILTCKHHDGFCLWPTETTAHSVKHSPYKDGKGDVVREVSDSCRKYGLRFGVYLSPWDRNHSTYGSEAYNDVYCRQLTELLTNYGEVFCVWLDGACGSYMDNKPKQHYDFDRIYALVRELAPNAVISNCGPDIRWVGNEGGIARKSEWNVVPAFACDTQSIAEHSQHADGEDMVKNSSDIVASDLGSRKFLAGYDEFMWYPAEVDVSIRPGWFYHKAQDAMVRSLDNLLKIYYTSVGGNSFLLLNVPPDKRGLICEQDAETLRRLGAHLAKSRDQIVDVVSVSAPQAAEGCGSDNLLEYSYSGETGDPLAYYMPEREAQSYTLTFQLDKPHSINRVQLIENTAFSQRIEAFSVYVYQNGHRKKVYDGTTVGFGRIAVFARAVETDRVEIVLTSVRKRPVLEFVGIYRDNGYRMKKSFLEPLKLWLHQKNYELYVARENKKRKAK</sequence>
<keyword evidence="3" id="KW-0732">Signal</keyword>
<protein>
    <recommendedName>
        <fullName evidence="2">alpha-L-fucosidase</fullName>
        <ecNumber evidence="2">3.2.1.51</ecNumber>
    </recommendedName>
</protein>
<comment type="similarity">
    <text evidence="1">Belongs to the glycosyl hydrolase 29 family.</text>
</comment>
<evidence type="ECO:0000256" key="2">
    <source>
        <dbReference type="ARBA" id="ARBA00012662"/>
    </source>
</evidence>
<evidence type="ECO:0000313" key="7">
    <source>
        <dbReference type="EMBL" id="HIU68384.1"/>
    </source>
</evidence>
<dbReference type="Pfam" id="PF01120">
    <property type="entry name" value="Alpha_L_fucos"/>
    <property type="match status" value="1"/>
</dbReference>
<dbReference type="InterPro" id="IPR057739">
    <property type="entry name" value="Glyco_hydro_29_N"/>
</dbReference>
<dbReference type="PANTHER" id="PTHR10030">
    <property type="entry name" value="ALPHA-L-FUCOSIDASE"/>
    <property type="match status" value="1"/>
</dbReference>
<dbReference type="Gene3D" id="3.20.20.80">
    <property type="entry name" value="Glycosidases"/>
    <property type="match status" value="1"/>
</dbReference>
<dbReference type="EC" id="3.2.1.51" evidence="2"/>
<keyword evidence="5" id="KW-0326">Glycosidase</keyword>
<evidence type="ECO:0000259" key="6">
    <source>
        <dbReference type="Pfam" id="PF01120"/>
    </source>
</evidence>
<dbReference type="GO" id="GO:0006004">
    <property type="term" value="P:fucose metabolic process"/>
    <property type="evidence" value="ECO:0007669"/>
    <property type="project" value="TreeGrafter"/>
</dbReference>
<keyword evidence="4" id="KW-0378">Hydrolase</keyword>
<evidence type="ECO:0000313" key="8">
    <source>
        <dbReference type="Proteomes" id="UP000824125"/>
    </source>
</evidence>
<dbReference type="SUPFAM" id="SSF51445">
    <property type="entry name" value="(Trans)glycosidases"/>
    <property type="match status" value="1"/>
</dbReference>